<evidence type="ECO:0000256" key="6">
    <source>
        <dbReference type="ARBA" id="ARBA00022695"/>
    </source>
</evidence>
<sequence>MVKLEPKKIGILGGTFDPPHLAHLRVAEEVREAFGLQEVWFIPAGYPPHKKVETLSSFDHRFNMVSLAIKDNPFFKALDIEKHVKPSYTLKTLKRLNASYPEVEFFLIIGWDSFYQFETWWNYQEFLQYTNLVVVSRGLKGSEALKEAFLQKLNQLWEDDFSKERVFLLEVTPLDISSSMVRFLVKHGRSVRYLVPEEVLTYILEHQLYR</sequence>
<evidence type="ECO:0000256" key="2">
    <source>
        <dbReference type="ARBA" id="ARBA00005019"/>
    </source>
</evidence>
<evidence type="ECO:0000256" key="8">
    <source>
        <dbReference type="ARBA" id="ARBA00022840"/>
    </source>
</evidence>
<keyword evidence="9 11" id="KW-0520">NAD</keyword>
<dbReference type="InterPro" id="IPR005248">
    <property type="entry name" value="NadD/NMNAT"/>
</dbReference>
<evidence type="ECO:0000256" key="9">
    <source>
        <dbReference type="ARBA" id="ARBA00023027"/>
    </source>
</evidence>
<evidence type="ECO:0000313" key="13">
    <source>
        <dbReference type="EMBL" id="AIH04397.1"/>
    </source>
</evidence>
<keyword evidence="5 11" id="KW-0808">Transferase</keyword>
<comment type="function">
    <text evidence="1 11">Catalyzes the reversible adenylation of nicotinate mononucleotide (NaMN) to nicotinic acid adenine dinucleotide (NaAD).</text>
</comment>
<dbReference type="HOGENOM" id="CLU_069765_0_1_0"/>
<dbReference type="GO" id="GO:0005524">
    <property type="term" value="F:ATP binding"/>
    <property type="evidence" value="ECO:0007669"/>
    <property type="project" value="UniProtKB-KW"/>
</dbReference>
<protein>
    <recommendedName>
        <fullName evidence="11">Probable nicotinate-nucleotide adenylyltransferase</fullName>
        <ecNumber evidence="11">2.7.7.18</ecNumber>
    </recommendedName>
    <alternativeName>
        <fullName evidence="11">Deamido-NAD(+) diphosphorylase</fullName>
    </alternativeName>
    <alternativeName>
        <fullName evidence="11">Deamido-NAD(+) pyrophosphorylase</fullName>
    </alternativeName>
    <alternativeName>
        <fullName evidence="11">Nicotinate mononucleotide adenylyltransferase</fullName>
        <shortName evidence="11">NaMN adenylyltransferase</shortName>
    </alternativeName>
</protein>
<dbReference type="HAMAP" id="MF_00244">
    <property type="entry name" value="NaMN_adenylyltr"/>
    <property type="match status" value="1"/>
</dbReference>
<proteinExistence type="inferred from homology"/>
<evidence type="ECO:0000256" key="7">
    <source>
        <dbReference type="ARBA" id="ARBA00022741"/>
    </source>
</evidence>
<feature type="domain" description="Cytidyltransferase-like" evidence="12">
    <location>
        <begin position="11"/>
        <end position="182"/>
    </location>
</feature>
<accession>A0A075X083</accession>
<comment type="catalytic activity">
    <reaction evidence="10 11">
        <text>nicotinate beta-D-ribonucleotide + ATP + H(+) = deamido-NAD(+) + diphosphate</text>
        <dbReference type="Rhea" id="RHEA:22860"/>
        <dbReference type="ChEBI" id="CHEBI:15378"/>
        <dbReference type="ChEBI" id="CHEBI:30616"/>
        <dbReference type="ChEBI" id="CHEBI:33019"/>
        <dbReference type="ChEBI" id="CHEBI:57502"/>
        <dbReference type="ChEBI" id="CHEBI:58437"/>
        <dbReference type="EC" id="2.7.7.18"/>
    </reaction>
</comment>
<dbReference type="NCBIfam" id="TIGR00482">
    <property type="entry name" value="nicotinate (nicotinamide) nucleotide adenylyltransferase"/>
    <property type="match status" value="1"/>
</dbReference>
<dbReference type="UniPathway" id="UPA00253">
    <property type="reaction ID" value="UER00332"/>
</dbReference>
<dbReference type="PaxDb" id="289377-HL41_06505"/>
<evidence type="ECO:0000256" key="3">
    <source>
        <dbReference type="ARBA" id="ARBA00009014"/>
    </source>
</evidence>
<dbReference type="InterPro" id="IPR014729">
    <property type="entry name" value="Rossmann-like_a/b/a_fold"/>
</dbReference>
<evidence type="ECO:0000313" key="14">
    <source>
        <dbReference type="Proteomes" id="UP000028481"/>
    </source>
</evidence>
<dbReference type="PANTHER" id="PTHR39321:SF3">
    <property type="entry name" value="PHOSPHOPANTETHEINE ADENYLYLTRANSFERASE"/>
    <property type="match status" value="1"/>
</dbReference>
<reference evidence="13 14" key="1">
    <citation type="journal article" date="2015" name="Genome Announc.">
        <title>Genome Sequence of a Sulfate-Reducing Thermophilic Bacterium, Thermodesulfobacterium commune DSM 2178T (Phylum Thermodesulfobacteria).</title>
        <authorList>
            <person name="Bhatnagar S."/>
            <person name="Badger J.H."/>
            <person name="Madupu R."/>
            <person name="Khouri H.M."/>
            <person name="O'Connor E.M."/>
            <person name="Robb F.T."/>
            <person name="Ward N.L."/>
            <person name="Eisen J.A."/>
        </authorList>
    </citation>
    <scope>NUCLEOTIDE SEQUENCE [LARGE SCALE GENOMIC DNA]</scope>
    <source>
        <strain evidence="13 14">DSM 2178</strain>
    </source>
</reference>
<dbReference type="NCBIfam" id="TIGR00125">
    <property type="entry name" value="cyt_tran_rel"/>
    <property type="match status" value="1"/>
</dbReference>
<organism evidence="13 14">
    <name type="scientific">Thermodesulfobacterium commune DSM 2178</name>
    <dbReference type="NCBI Taxonomy" id="289377"/>
    <lineage>
        <taxon>Bacteria</taxon>
        <taxon>Pseudomonadati</taxon>
        <taxon>Thermodesulfobacteriota</taxon>
        <taxon>Thermodesulfobacteria</taxon>
        <taxon>Thermodesulfobacteriales</taxon>
        <taxon>Thermodesulfobacteriaceae</taxon>
        <taxon>Thermodesulfobacterium</taxon>
    </lineage>
</organism>
<evidence type="ECO:0000256" key="5">
    <source>
        <dbReference type="ARBA" id="ARBA00022679"/>
    </source>
</evidence>
<dbReference type="InterPro" id="IPR004821">
    <property type="entry name" value="Cyt_trans-like"/>
</dbReference>
<comment type="pathway">
    <text evidence="2 11">Cofactor biosynthesis; NAD(+) biosynthesis; deamido-NAD(+) from nicotinate D-ribonucleotide: step 1/1.</text>
</comment>
<keyword evidence="4 11" id="KW-0662">Pyridine nucleotide biosynthesis</keyword>
<dbReference type="PANTHER" id="PTHR39321">
    <property type="entry name" value="NICOTINATE-NUCLEOTIDE ADENYLYLTRANSFERASE-RELATED"/>
    <property type="match status" value="1"/>
</dbReference>
<dbReference type="NCBIfam" id="NF000840">
    <property type="entry name" value="PRK00071.1-3"/>
    <property type="match status" value="1"/>
</dbReference>
<evidence type="ECO:0000256" key="1">
    <source>
        <dbReference type="ARBA" id="ARBA00002324"/>
    </source>
</evidence>
<evidence type="ECO:0000256" key="11">
    <source>
        <dbReference type="HAMAP-Rule" id="MF_00244"/>
    </source>
</evidence>
<dbReference type="RefSeq" id="WP_038062471.1">
    <property type="nucleotide sequence ID" value="NZ_CP008796.1"/>
</dbReference>
<dbReference type="Pfam" id="PF01467">
    <property type="entry name" value="CTP_transf_like"/>
    <property type="match status" value="1"/>
</dbReference>
<evidence type="ECO:0000256" key="4">
    <source>
        <dbReference type="ARBA" id="ARBA00022642"/>
    </source>
</evidence>
<keyword evidence="6 11" id="KW-0548">Nucleotidyltransferase</keyword>
<comment type="similarity">
    <text evidence="3 11">Belongs to the NadD family.</text>
</comment>
<dbReference type="OrthoDB" id="5295945at2"/>
<gene>
    <name evidence="11" type="primary">nadD</name>
    <name evidence="13" type="ORF">HL41_06505</name>
</gene>
<dbReference type="STRING" id="289377.HL41_06505"/>
<dbReference type="Gene3D" id="3.40.50.620">
    <property type="entry name" value="HUPs"/>
    <property type="match status" value="1"/>
</dbReference>
<keyword evidence="14" id="KW-1185">Reference proteome</keyword>
<keyword evidence="7 11" id="KW-0547">Nucleotide-binding</keyword>
<dbReference type="GO" id="GO:0004515">
    <property type="term" value="F:nicotinate-nucleotide adenylyltransferase activity"/>
    <property type="evidence" value="ECO:0007669"/>
    <property type="project" value="UniProtKB-UniRule"/>
</dbReference>
<dbReference type="EMBL" id="CP008796">
    <property type="protein sequence ID" value="AIH04397.1"/>
    <property type="molecule type" value="Genomic_DNA"/>
</dbReference>
<dbReference type="GO" id="GO:0009435">
    <property type="term" value="P:NAD+ biosynthetic process"/>
    <property type="evidence" value="ECO:0007669"/>
    <property type="project" value="UniProtKB-UniRule"/>
</dbReference>
<evidence type="ECO:0000256" key="10">
    <source>
        <dbReference type="ARBA" id="ARBA00048721"/>
    </source>
</evidence>
<dbReference type="EC" id="2.7.7.18" evidence="11"/>
<dbReference type="AlphaFoldDB" id="A0A075X083"/>
<keyword evidence="8 11" id="KW-0067">ATP-binding</keyword>
<dbReference type="Proteomes" id="UP000028481">
    <property type="component" value="Chromosome"/>
</dbReference>
<dbReference type="eggNOG" id="COG1057">
    <property type="taxonomic scope" value="Bacteria"/>
</dbReference>
<name>A0A075X083_9BACT</name>
<evidence type="ECO:0000259" key="12">
    <source>
        <dbReference type="Pfam" id="PF01467"/>
    </source>
</evidence>
<dbReference type="CDD" id="cd02165">
    <property type="entry name" value="NMNAT"/>
    <property type="match status" value="1"/>
</dbReference>
<dbReference type="KEGG" id="tcm:HL41_06505"/>
<dbReference type="SUPFAM" id="SSF52374">
    <property type="entry name" value="Nucleotidylyl transferase"/>
    <property type="match status" value="1"/>
</dbReference>